<gene>
    <name evidence="11" type="ORF">NEMVEDRAFT_v1g83506</name>
</gene>
<feature type="non-terminal residue" evidence="11">
    <location>
        <position position="311"/>
    </location>
</feature>
<dbReference type="FunFam" id="2.60.60.20:FF:000029">
    <property type="entry name" value="Predicted protein"/>
    <property type="match status" value="1"/>
</dbReference>
<dbReference type="InterPro" id="IPR001024">
    <property type="entry name" value="PLAT/LH2_dom"/>
</dbReference>
<dbReference type="InterPro" id="IPR051223">
    <property type="entry name" value="Polycystin"/>
</dbReference>
<evidence type="ECO:0000259" key="10">
    <source>
        <dbReference type="PROSITE" id="PS50221"/>
    </source>
</evidence>
<keyword evidence="6" id="KW-1015">Disulfide bond</keyword>
<evidence type="ECO:0000256" key="4">
    <source>
        <dbReference type="ARBA" id="ARBA00022989"/>
    </source>
</evidence>
<dbReference type="Gene3D" id="2.60.220.50">
    <property type="match status" value="1"/>
</dbReference>
<dbReference type="SMART" id="SM00303">
    <property type="entry name" value="GPS"/>
    <property type="match status" value="1"/>
</dbReference>
<feature type="transmembrane region" description="Helical" evidence="8">
    <location>
        <begin position="83"/>
        <end position="103"/>
    </location>
</feature>
<dbReference type="eggNOG" id="KOG3599">
    <property type="taxonomic scope" value="Eukaryota"/>
</dbReference>
<keyword evidence="12" id="KW-1185">Reference proteome</keyword>
<evidence type="ECO:0000313" key="12">
    <source>
        <dbReference type="Proteomes" id="UP000001593"/>
    </source>
</evidence>
<evidence type="ECO:0000313" key="11">
    <source>
        <dbReference type="EMBL" id="EDO48488.1"/>
    </source>
</evidence>
<dbReference type="SUPFAM" id="SSF49723">
    <property type="entry name" value="Lipase/lipooxygenase domain (PLAT/LH2 domain)"/>
    <property type="match status" value="1"/>
</dbReference>
<dbReference type="FunFam" id="2.60.220.50:FF:000044">
    <property type="entry name" value="Predicted protein"/>
    <property type="match status" value="1"/>
</dbReference>
<dbReference type="OMA" id="WHTEREV"/>
<feature type="non-terminal residue" evidence="11">
    <location>
        <position position="1"/>
    </location>
</feature>
<dbReference type="Gene3D" id="2.60.60.20">
    <property type="entry name" value="PLAT/LH2 domain"/>
    <property type="match status" value="1"/>
</dbReference>
<feature type="domain" description="GAIN-B" evidence="10">
    <location>
        <begin position="1"/>
        <end position="66"/>
    </location>
</feature>
<dbReference type="Pfam" id="PF01477">
    <property type="entry name" value="PLAT"/>
    <property type="match status" value="1"/>
</dbReference>
<protein>
    <recommendedName>
        <fullName evidence="13">Polycystic kidney disease protein 1-like 2</fullName>
    </recommendedName>
</protein>
<comment type="subcellular location">
    <subcellularLocation>
        <location evidence="1">Membrane</location>
    </subcellularLocation>
</comment>
<dbReference type="InParanoid" id="A7RIZ9"/>
<dbReference type="InterPro" id="IPR036392">
    <property type="entry name" value="PLAT/LH2_dom_sf"/>
</dbReference>
<evidence type="ECO:0008006" key="13">
    <source>
        <dbReference type="Google" id="ProtNLM"/>
    </source>
</evidence>
<dbReference type="PhylomeDB" id="A7RIZ9"/>
<keyword evidence="4 8" id="KW-1133">Transmembrane helix</keyword>
<evidence type="ECO:0000259" key="9">
    <source>
        <dbReference type="PROSITE" id="PS50095"/>
    </source>
</evidence>
<dbReference type="AlphaFoldDB" id="A7RIZ9"/>
<evidence type="ECO:0000256" key="3">
    <source>
        <dbReference type="ARBA" id="ARBA00022692"/>
    </source>
</evidence>
<sequence length="311" mass="34991">YNASTDVNYTMSVSMTGCLYWSNSKSKWAGEGCKVGPNSDASKLHCLCNHLSAFGGDFFVAPNPIDFDKVFAEFGRMGETGNFVVLSTICVIWGLFIAGMIFARKADKKDEKKVRLILYLAENIENGFVYQISVQTGMWRGYGTTANVGLSIFGEEGKTGDILLTDPELEKVFFARGSINNFTLVVPEDLGELTKIKIWHDNSGRSPAWFFHQVMIVDMQTEKQYYFLANRWLAVEKGDGQIDIEIPKAEKKDLSGFRNLFYSRTAKSLGDGHLWLSLFTRPPHNPFTRCQRLGCCLSILFATMVTNAMFY</sequence>
<keyword evidence="3 8" id="KW-0812">Transmembrane</keyword>
<proteinExistence type="inferred from homology"/>
<evidence type="ECO:0000256" key="2">
    <source>
        <dbReference type="ARBA" id="ARBA00007200"/>
    </source>
</evidence>
<dbReference type="PROSITE" id="PS50221">
    <property type="entry name" value="GAIN_B"/>
    <property type="match status" value="1"/>
</dbReference>
<dbReference type="Pfam" id="PF01825">
    <property type="entry name" value="GPS"/>
    <property type="match status" value="1"/>
</dbReference>
<dbReference type="InterPro" id="IPR000203">
    <property type="entry name" value="GPS"/>
</dbReference>
<organism evidence="11 12">
    <name type="scientific">Nematostella vectensis</name>
    <name type="common">Starlet sea anemone</name>
    <dbReference type="NCBI Taxonomy" id="45351"/>
    <lineage>
        <taxon>Eukaryota</taxon>
        <taxon>Metazoa</taxon>
        <taxon>Cnidaria</taxon>
        <taxon>Anthozoa</taxon>
        <taxon>Hexacorallia</taxon>
        <taxon>Actiniaria</taxon>
        <taxon>Edwardsiidae</taxon>
        <taxon>Nematostella</taxon>
    </lineage>
</organism>
<comment type="similarity">
    <text evidence="2">Belongs to the polycystin family.</text>
</comment>
<reference evidence="11 12" key="1">
    <citation type="journal article" date="2007" name="Science">
        <title>Sea anemone genome reveals ancestral eumetazoan gene repertoire and genomic organization.</title>
        <authorList>
            <person name="Putnam N.H."/>
            <person name="Srivastava M."/>
            <person name="Hellsten U."/>
            <person name="Dirks B."/>
            <person name="Chapman J."/>
            <person name="Salamov A."/>
            <person name="Terry A."/>
            <person name="Shapiro H."/>
            <person name="Lindquist E."/>
            <person name="Kapitonov V.V."/>
            <person name="Jurka J."/>
            <person name="Genikhovich G."/>
            <person name="Grigoriev I.V."/>
            <person name="Lucas S.M."/>
            <person name="Steele R.E."/>
            <person name="Finnerty J.R."/>
            <person name="Technau U."/>
            <person name="Martindale M.Q."/>
            <person name="Rokhsar D.S."/>
        </authorList>
    </citation>
    <scope>NUCLEOTIDE SEQUENCE [LARGE SCALE GENOMIC DNA]</scope>
    <source>
        <strain evidence="12">CH2 X CH6</strain>
    </source>
</reference>
<dbReference type="SMART" id="SM00308">
    <property type="entry name" value="LH2"/>
    <property type="match status" value="1"/>
</dbReference>
<evidence type="ECO:0000256" key="7">
    <source>
        <dbReference type="PROSITE-ProRule" id="PRU00152"/>
    </source>
</evidence>
<evidence type="ECO:0000256" key="1">
    <source>
        <dbReference type="ARBA" id="ARBA00004370"/>
    </source>
</evidence>
<evidence type="ECO:0000256" key="8">
    <source>
        <dbReference type="SAM" id="Phobius"/>
    </source>
</evidence>
<accession>A7RIZ9</accession>
<dbReference type="PANTHER" id="PTHR10877:SF150">
    <property type="entry name" value="REJ DOMAIN-CONTAINING PROTEIN"/>
    <property type="match status" value="1"/>
</dbReference>
<dbReference type="HOGENOM" id="CLU_009624_1_0_1"/>
<evidence type="ECO:0000256" key="6">
    <source>
        <dbReference type="ARBA" id="ARBA00023157"/>
    </source>
</evidence>
<dbReference type="Proteomes" id="UP000001593">
    <property type="component" value="Unassembled WGS sequence"/>
</dbReference>
<dbReference type="EMBL" id="DS469513">
    <property type="protein sequence ID" value="EDO48488.1"/>
    <property type="molecule type" value="Genomic_DNA"/>
</dbReference>
<dbReference type="InterPro" id="IPR057244">
    <property type="entry name" value="GAIN_B"/>
</dbReference>
<dbReference type="PANTHER" id="PTHR10877">
    <property type="entry name" value="POLYCYSTIN FAMILY MEMBER"/>
    <property type="match status" value="1"/>
</dbReference>
<keyword evidence="5 8" id="KW-0472">Membrane</keyword>
<dbReference type="PROSITE" id="PS50095">
    <property type="entry name" value="PLAT"/>
    <property type="match status" value="1"/>
</dbReference>
<dbReference type="InterPro" id="IPR046338">
    <property type="entry name" value="GAIN_dom_sf"/>
</dbReference>
<name>A7RIZ9_NEMVE</name>
<dbReference type="STRING" id="45351.A7RIZ9"/>
<comment type="caution">
    <text evidence="7">Lacks conserved residue(s) required for the propagation of feature annotation.</text>
</comment>
<evidence type="ECO:0000256" key="5">
    <source>
        <dbReference type="ARBA" id="ARBA00023136"/>
    </source>
</evidence>
<dbReference type="GO" id="GO:0016020">
    <property type="term" value="C:membrane"/>
    <property type="evidence" value="ECO:0007669"/>
    <property type="project" value="UniProtKB-SubCell"/>
</dbReference>
<feature type="domain" description="PLAT" evidence="9">
    <location>
        <begin position="128"/>
        <end position="247"/>
    </location>
</feature>